<evidence type="ECO:0000256" key="3">
    <source>
        <dbReference type="PROSITE-ProRule" id="PRU01248"/>
    </source>
</evidence>
<reference evidence="6 7" key="1">
    <citation type="submission" date="2020-08" db="EMBL/GenBank/DDBJ databases">
        <title>Sequencing the genomes of 1000 actinobacteria strains.</title>
        <authorList>
            <person name="Klenk H.-P."/>
        </authorList>
    </citation>
    <scope>NUCLEOTIDE SEQUENCE [LARGE SCALE GENOMIC DNA]</scope>
    <source>
        <strain evidence="6 7">DSM 45784</strain>
    </source>
</reference>
<evidence type="ECO:0000259" key="5">
    <source>
        <dbReference type="PROSITE" id="PS51900"/>
    </source>
</evidence>
<dbReference type="InterPro" id="IPR002104">
    <property type="entry name" value="Integrase_catalytic"/>
</dbReference>
<evidence type="ECO:0000313" key="7">
    <source>
        <dbReference type="Proteomes" id="UP000542210"/>
    </source>
</evidence>
<sequence>MTIVDRAPAADLTVPTPLPDRIQQLTMDWLLSFSSPATRRAYRVHLAQWLAFAAGADINPLTASRGEGNLWARWLEVPPRSCKPATVAAKLAAVSSWYGFLVEEDAIDPPRFTAAARPKLDRMHSETVGLTEEEARALIAAADADRAPAALRTAAVIRLMVAIGPRVAEVCALQMSSLGFERGHRTVRIVGKGKKVRVRNLPPAPAAALDAYLEARARAEGVAVADLDGSLFVTASGQPLASRYLFALVQRIARDAGLEHPERVTPHTLRHTFATVADEYKAPLSHLQDALGHASPETTRRYIHARNRLEQDPSQIVAAVLG</sequence>
<dbReference type="PANTHER" id="PTHR30349">
    <property type="entry name" value="PHAGE INTEGRASE-RELATED"/>
    <property type="match status" value="1"/>
</dbReference>
<dbReference type="SUPFAM" id="SSF56349">
    <property type="entry name" value="DNA breaking-rejoining enzymes"/>
    <property type="match status" value="1"/>
</dbReference>
<name>A0A7W7G8Z8_9ACTN</name>
<protein>
    <submittedName>
        <fullName evidence="6">Site-specific recombinase XerD</fullName>
    </submittedName>
</protein>
<dbReference type="AlphaFoldDB" id="A0A7W7G8Z8"/>
<keyword evidence="2" id="KW-0233">DNA recombination</keyword>
<dbReference type="GO" id="GO:0003677">
    <property type="term" value="F:DNA binding"/>
    <property type="evidence" value="ECO:0007669"/>
    <property type="project" value="UniProtKB-UniRule"/>
</dbReference>
<dbReference type="InterPro" id="IPR013762">
    <property type="entry name" value="Integrase-like_cat_sf"/>
</dbReference>
<dbReference type="InterPro" id="IPR050090">
    <property type="entry name" value="Tyrosine_recombinase_XerCD"/>
</dbReference>
<keyword evidence="1 3" id="KW-0238">DNA-binding</keyword>
<accession>A0A7W7G8Z8</accession>
<organism evidence="6 7">
    <name type="scientific">Sphaerisporangium siamense</name>
    <dbReference type="NCBI Taxonomy" id="795645"/>
    <lineage>
        <taxon>Bacteria</taxon>
        <taxon>Bacillati</taxon>
        <taxon>Actinomycetota</taxon>
        <taxon>Actinomycetes</taxon>
        <taxon>Streptosporangiales</taxon>
        <taxon>Streptosporangiaceae</taxon>
        <taxon>Sphaerisporangium</taxon>
    </lineage>
</organism>
<evidence type="ECO:0000313" key="6">
    <source>
        <dbReference type="EMBL" id="MBB4702293.1"/>
    </source>
</evidence>
<dbReference type="Gene3D" id="1.10.150.130">
    <property type="match status" value="1"/>
</dbReference>
<feature type="domain" description="Tyr recombinase" evidence="4">
    <location>
        <begin position="125"/>
        <end position="318"/>
    </location>
</feature>
<feature type="domain" description="Core-binding (CB)" evidence="5">
    <location>
        <begin position="20"/>
        <end position="102"/>
    </location>
</feature>
<proteinExistence type="predicted"/>
<dbReference type="InterPro" id="IPR010998">
    <property type="entry name" value="Integrase_recombinase_N"/>
</dbReference>
<dbReference type="PROSITE" id="PS51898">
    <property type="entry name" value="TYR_RECOMBINASE"/>
    <property type="match status" value="1"/>
</dbReference>
<dbReference type="GO" id="GO:0015074">
    <property type="term" value="P:DNA integration"/>
    <property type="evidence" value="ECO:0007669"/>
    <property type="project" value="InterPro"/>
</dbReference>
<dbReference type="Gene3D" id="1.10.443.10">
    <property type="entry name" value="Intergrase catalytic core"/>
    <property type="match status" value="1"/>
</dbReference>
<keyword evidence="7" id="KW-1185">Reference proteome</keyword>
<gene>
    <name evidence="6" type="ORF">BJ982_003837</name>
</gene>
<dbReference type="PANTHER" id="PTHR30349:SF81">
    <property type="entry name" value="TYROSINE RECOMBINASE XERC"/>
    <property type="match status" value="1"/>
</dbReference>
<dbReference type="InterPro" id="IPR011010">
    <property type="entry name" value="DNA_brk_join_enz"/>
</dbReference>
<dbReference type="PROSITE" id="PS51900">
    <property type="entry name" value="CB"/>
    <property type="match status" value="1"/>
</dbReference>
<comment type="caution">
    <text evidence="6">The sequence shown here is derived from an EMBL/GenBank/DDBJ whole genome shotgun (WGS) entry which is preliminary data.</text>
</comment>
<dbReference type="InterPro" id="IPR044068">
    <property type="entry name" value="CB"/>
</dbReference>
<dbReference type="GO" id="GO:0006310">
    <property type="term" value="P:DNA recombination"/>
    <property type="evidence" value="ECO:0007669"/>
    <property type="project" value="UniProtKB-KW"/>
</dbReference>
<dbReference type="EMBL" id="JACHND010000001">
    <property type="protein sequence ID" value="MBB4702293.1"/>
    <property type="molecule type" value="Genomic_DNA"/>
</dbReference>
<dbReference type="Proteomes" id="UP000542210">
    <property type="component" value="Unassembled WGS sequence"/>
</dbReference>
<dbReference type="Pfam" id="PF00589">
    <property type="entry name" value="Phage_integrase"/>
    <property type="match status" value="1"/>
</dbReference>
<dbReference type="RefSeq" id="WP_184881948.1">
    <property type="nucleotide sequence ID" value="NZ_BOOV01000048.1"/>
</dbReference>
<evidence type="ECO:0000256" key="2">
    <source>
        <dbReference type="ARBA" id="ARBA00023172"/>
    </source>
</evidence>
<evidence type="ECO:0000256" key="1">
    <source>
        <dbReference type="ARBA" id="ARBA00023125"/>
    </source>
</evidence>
<evidence type="ECO:0000259" key="4">
    <source>
        <dbReference type="PROSITE" id="PS51898"/>
    </source>
</evidence>